<keyword evidence="6" id="KW-1185">Reference proteome</keyword>
<proteinExistence type="predicted"/>
<evidence type="ECO:0000256" key="1">
    <source>
        <dbReference type="ARBA" id="ARBA00023015"/>
    </source>
</evidence>
<evidence type="ECO:0000313" key="6">
    <source>
        <dbReference type="Proteomes" id="UP001635817"/>
    </source>
</evidence>
<dbReference type="InterPro" id="IPR046532">
    <property type="entry name" value="DUF6597"/>
</dbReference>
<evidence type="ECO:0000256" key="3">
    <source>
        <dbReference type="ARBA" id="ARBA00023163"/>
    </source>
</evidence>
<dbReference type="Pfam" id="PF12833">
    <property type="entry name" value="HTH_18"/>
    <property type="match status" value="1"/>
</dbReference>
<dbReference type="SMART" id="SM00342">
    <property type="entry name" value="HTH_ARAC"/>
    <property type="match status" value="1"/>
</dbReference>
<dbReference type="SUPFAM" id="SSF46689">
    <property type="entry name" value="Homeodomain-like"/>
    <property type="match status" value="1"/>
</dbReference>
<dbReference type="PROSITE" id="PS01124">
    <property type="entry name" value="HTH_ARAC_FAMILY_2"/>
    <property type="match status" value="1"/>
</dbReference>
<keyword evidence="3" id="KW-0804">Transcription</keyword>
<dbReference type="Gene3D" id="1.10.10.60">
    <property type="entry name" value="Homeodomain-like"/>
    <property type="match status" value="1"/>
</dbReference>
<accession>A0ABW9M029</accession>
<comment type="caution">
    <text evidence="5">The sequence shown here is derived from an EMBL/GenBank/DDBJ whole genome shotgun (WGS) entry which is preliminary data.</text>
</comment>
<dbReference type="RefSeq" id="WP_409550960.1">
    <property type="nucleotide sequence ID" value="NZ_JBKBDE010000006.1"/>
</dbReference>
<dbReference type="InterPro" id="IPR050204">
    <property type="entry name" value="AraC_XylS_family_regulators"/>
</dbReference>
<keyword evidence="1" id="KW-0805">Transcription regulation</keyword>
<dbReference type="PANTHER" id="PTHR46796">
    <property type="entry name" value="HTH-TYPE TRANSCRIPTIONAL ACTIVATOR RHAS-RELATED"/>
    <property type="match status" value="1"/>
</dbReference>
<evidence type="ECO:0000256" key="2">
    <source>
        <dbReference type="ARBA" id="ARBA00023125"/>
    </source>
</evidence>
<dbReference type="InterPro" id="IPR018060">
    <property type="entry name" value="HTH_AraC"/>
</dbReference>
<dbReference type="EMBL" id="JBKBDE010000006">
    <property type="protein sequence ID" value="MFN6552482.1"/>
    <property type="molecule type" value="Genomic_DNA"/>
</dbReference>
<organism evidence="5 6">
    <name type="scientific">Mycolicibacterium septicum</name>
    <dbReference type="NCBI Taxonomy" id="98668"/>
    <lineage>
        <taxon>Bacteria</taxon>
        <taxon>Bacillati</taxon>
        <taxon>Actinomycetota</taxon>
        <taxon>Actinomycetes</taxon>
        <taxon>Mycobacteriales</taxon>
        <taxon>Mycobacteriaceae</taxon>
        <taxon>Mycolicibacterium</taxon>
    </lineage>
</organism>
<evidence type="ECO:0000313" key="5">
    <source>
        <dbReference type="EMBL" id="MFN6552482.1"/>
    </source>
</evidence>
<gene>
    <name evidence="5" type="ORF">ACK4CP_18960</name>
</gene>
<protein>
    <submittedName>
        <fullName evidence="5">Helix-turn-helix domain-containing protein</fullName>
    </submittedName>
</protein>
<dbReference type="Pfam" id="PF20240">
    <property type="entry name" value="DUF6597"/>
    <property type="match status" value="1"/>
</dbReference>
<keyword evidence="2" id="KW-0238">DNA-binding</keyword>
<dbReference type="InterPro" id="IPR009057">
    <property type="entry name" value="Homeodomain-like_sf"/>
</dbReference>
<feature type="domain" description="HTH araC/xylS-type" evidence="4">
    <location>
        <begin position="158"/>
        <end position="257"/>
    </location>
</feature>
<sequence>MPGPVLLRPGAALATHIQFFGYWQNTRASTHRSRALPRGAATVIIDLDAREQVDFYAADATTRLDVGAAFIAGAGVTSYVTQIDPAQTVLTIHFRPGGAAAFLPAPLCDLEDSCVGLEAIWGRAGSTLRDRLIDASSVPARIALVESFLLARMRSRDPSVEAVLRAAERRPSLRVADACALTGLSARRLIASFRSEVGLTPKTYLRVRRFQAAMRMLDAGDVRGAEIAADLGYFDQAHFVREFRSFTAMTPTQYTQRRTWLPSHVGVGKNIQDPTTAGRA</sequence>
<dbReference type="Proteomes" id="UP001635817">
    <property type="component" value="Unassembled WGS sequence"/>
</dbReference>
<dbReference type="PANTHER" id="PTHR46796:SF15">
    <property type="entry name" value="BLL1074 PROTEIN"/>
    <property type="match status" value="1"/>
</dbReference>
<reference evidence="5 6" key="1">
    <citation type="submission" date="2024-12" db="EMBL/GenBank/DDBJ databases">
        <title>The coexistence of Mycolicibacterium septicum and Mycolicibacterium nivoides in clinical samples.</title>
        <authorList>
            <person name="Wang C."/>
            <person name="Feng Y."/>
            <person name="Zong Z."/>
        </authorList>
    </citation>
    <scope>NUCLEOTIDE SEQUENCE [LARGE SCALE GENOMIC DNA]</scope>
    <source>
        <strain evidence="5 6">120310</strain>
    </source>
</reference>
<name>A0ABW9M029_9MYCO</name>
<evidence type="ECO:0000259" key="4">
    <source>
        <dbReference type="PROSITE" id="PS01124"/>
    </source>
</evidence>